<evidence type="ECO:0000256" key="3">
    <source>
        <dbReference type="SAM" id="MobiDB-lite"/>
    </source>
</evidence>
<dbReference type="InterPro" id="IPR036352">
    <property type="entry name" value="Semap_dom_sf"/>
</dbReference>
<keyword evidence="4" id="KW-1133">Transmembrane helix</keyword>
<dbReference type="Ensembl" id="ENSNGAT00000026563.1">
    <property type="protein sequence ID" value="ENSNGAP00000020889.1"/>
    <property type="gene ID" value="ENSNGAG00000020194.1"/>
</dbReference>
<feature type="compositionally biased region" description="Low complexity" evidence="3">
    <location>
        <begin position="735"/>
        <end position="756"/>
    </location>
</feature>
<keyword evidence="4" id="KW-0472">Membrane</keyword>
<keyword evidence="5" id="KW-0732">Signal</keyword>
<evidence type="ECO:0000259" key="6">
    <source>
        <dbReference type="PROSITE" id="PS51004"/>
    </source>
</evidence>
<reference evidence="7" key="1">
    <citation type="submission" date="2025-08" db="UniProtKB">
        <authorList>
            <consortium name="Ensembl"/>
        </authorList>
    </citation>
    <scope>IDENTIFICATION</scope>
</reference>
<evidence type="ECO:0000313" key="7">
    <source>
        <dbReference type="Ensembl" id="ENSNGAP00000020889.1"/>
    </source>
</evidence>
<feature type="transmembrane region" description="Helical" evidence="4">
    <location>
        <begin position="598"/>
        <end position="622"/>
    </location>
</feature>
<gene>
    <name evidence="7" type="primary">Sema6c</name>
</gene>
<dbReference type="InterPro" id="IPR001627">
    <property type="entry name" value="Semap_dom"/>
</dbReference>
<dbReference type="GO" id="GO:0007411">
    <property type="term" value="P:axon guidance"/>
    <property type="evidence" value="ECO:0007669"/>
    <property type="project" value="TreeGrafter"/>
</dbReference>
<dbReference type="AlphaFoldDB" id="A0A8C6RP54"/>
<dbReference type="GO" id="GO:0045499">
    <property type="term" value="F:chemorepellent activity"/>
    <property type="evidence" value="ECO:0007669"/>
    <property type="project" value="TreeGrafter"/>
</dbReference>
<feature type="region of interest" description="Disordered" evidence="3">
    <location>
        <begin position="710"/>
        <end position="812"/>
    </location>
</feature>
<dbReference type="GO" id="GO:0030215">
    <property type="term" value="F:semaphorin receptor binding"/>
    <property type="evidence" value="ECO:0007669"/>
    <property type="project" value="InterPro"/>
</dbReference>
<dbReference type="PROSITE" id="PS51004">
    <property type="entry name" value="SEMA"/>
    <property type="match status" value="1"/>
</dbReference>
<dbReference type="InterPro" id="IPR027231">
    <property type="entry name" value="Semaphorin"/>
</dbReference>
<dbReference type="GO" id="GO:0030335">
    <property type="term" value="P:positive regulation of cell migration"/>
    <property type="evidence" value="ECO:0007669"/>
    <property type="project" value="TreeGrafter"/>
</dbReference>
<protein>
    <submittedName>
        <fullName evidence="7">Sema domain, transmembrane domain (TM), and cytoplasmic domain, (semaphorin) 6C</fullName>
    </submittedName>
</protein>
<evidence type="ECO:0000256" key="5">
    <source>
        <dbReference type="SAM" id="SignalP"/>
    </source>
</evidence>
<comment type="caution">
    <text evidence="2">Lacks conserved residue(s) required for the propagation of feature annotation.</text>
</comment>
<feature type="region of interest" description="Disordered" evidence="3">
    <location>
        <begin position="647"/>
        <end position="697"/>
    </location>
</feature>
<dbReference type="Gene3D" id="2.130.10.10">
    <property type="entry name" value="YVTN repeat-like/Quinoprotein amine dehydrogenase"/>
    <property type="match status" value="1"/>
</dbReference>
<dbReference type="GeneTree" id="ENSGT00940000158641"/>
<dbReference type="Pfam" id="PF01403">
    <property type="entry name" value="Sema"/>
    <property type="match status" value="1"/>
</dbReference>
<feature type="chain" id="PRO_5034573481" evidence="5">
    <location>
        <begin position="26"/>
        <end position="890"/>
    </location>
</feature>
<sequence>MPGAPHFMPLLLLLLLLSLPHAQLAFPQDPLPLLTSDLQGTSPLSWFRGLEDDAVATELGLDFQRFLTLNRTLLVAARDHVFSFDLQAQEEGEGLVPNKFLTWRSQDMENCAVRGKLTDECYNYIRVLVPWDSQTLLACGTNSFSPVCRSYGITSLQQEGEELSGQARCPFDATQSNVAIFAEGSLYSATAADFQASDAVVYRSLGPQPPLRSAKYDSKWLREPHFVHALEHGDHVYFFFREVSVEDARLGRVQFSRVARVCKRDMGGSPRALDRHWTSFLKLRLNCSVPGDSAFYFDVLQALTGPVNLHGRSALFGVFTTQTNSIPGSAVCAFYLDDIERGFEGKFKEQRSLDGAWTPVSEDRVPSPRPGSCAGVGGAALFSSSQELPDDVLIFIKAHPLLDPAVPPATHQPLLTLTSRALLTQVAVDGMAGPHSNTTVLFLGSNDGTVLKVLPPGGQSLRPEPIILEEIDAYSPSRCSGKRAAQAAQRILGLELDTEGHRLFVAFPGCIVYLPLSRCARHGACQRSCLASQDPYCGWHRSRGCVDIRGPSGIWFGTSPSSPCTAHLLLSLPTPSRSAGVRRDLSPASASRSIPIPLLLASVAAAFALGASVSGLLVSCVCRREHRRRSKDIETPGLPRPLSLRSLARLHGGGPEPPPPPKDGDAAQTPQLYTTFLPPPEGGPPPELACLPTPESTPELPVKHLRAAGGPWEWNQNGNNAKEGPGRPRCCSAAGGPAPRVLVRPPPGAARAAALPRPGPRRRRPAARGSRPGRAPSRPPRPRSHRGRSLDVPPEGQCAAPSARPVLSAPAPRLGVGVGRRLPFPTHRAPPALLTRVPSGGSRYCGGPGRHLLYLSRPEGCRGRSLKRVDVKSPLSPKQQAVPNGSHFNF</sequence>
<evidence type="ECO:0000256" key="4">
    <source>
        <dbReference type="SAM" id="Phobius"/>
    </source>
</evidence>
<dbReference type="PANTHER" id="PTHR11036:SF11">
    <property type="entry name" value="SEMAPHORIN-6C"/>
    <property type="match status" value="1"/>
</dbReference>
<keyword evidence="1" id="KW-0325">Glycoprotein</keyword>
<keyword evidence="8" id="KW-1185">Reference proteome</keyword>
<dbReference type="GO" id="GO:0071526">
    <property type="term" value="P:semaphorin-plexin signaling pathway"/>
    <property type="evidence" value="ECO:0007669"/>
    <property type="project" value="TreeGrafter"/>
</dbReference>
<dbReference type="SUPFAM" id="SSF101912">
    <property type="entry name" value="Sema domain"/>
    <property type="match status" value="1"/>
</dbReference>
<dbReference type="GO" id="GO:0005886">
    <property type="term" value="C:plasma membrane"/>
    <property type="evidence" value="ECO:0007669"/>
    <property type="project" value="TreeGrafter"/>
</dbReference>
<dbReference type="Gene3D" id="3.30.1680.10">
    <property type="entry name" value="ligand-binding face of the semaphorins, domain 2"/>
    <property type="match status" value="1"/>
</dbReference>
<dbReference type="SUPFAM" id="SSF103575">
    <property type="entry name" value="Plexin repeat"/>
    <property type="match status" value="1"/>
</dbReference>
<organism evidence="7 8">
    <name type="scientific">Nannospalax galili</name>
    <name type="common">Northern Israeli blind subterranean mole rat</name>
    <name type="synonym">Spalax galili</name>
    <dbReference type="NCBI Taxonomy" id="1026970"/>
    <lineage>
        <taxon>Eukaryota</taxon>
        <taxon>Metazoa</taxon>
        <taxon>Chordata</taxon>
        <taxon>Craniata</taxon>
        <taxon>Vertebrata</taxon>
        <taxon>Euteleostomi</taxon>
        <taxon>Mammalia</taxon>
        <taxon>Eutheria</taxon>
        <taxon>Euarchontoglires</taxon>
        <taxon>Glires</taxon>
        <taxon>Rodentia</taxon>
        <taxon>Myomorpha</taxon>
        <taxon>Muroidea</taxon>
        <taxon>Spalacidae</taxon>
        <taxon>Spalacinae</taxon>
        <taxon>Nannospalax</taxon>
    </lineage>
</organism>
<feature type="compositionally biased region" description="Pro residues" evidence="3">
    <location>
        <begin position="677"/>
        <end position="687"/>
    </location>
</feature>
<dbReference type="InterPro" id="IPR015943">
    <property type="entry name" value="WD40/YVTN_repeat-like_dom_sf"/>
</dbReference>
<feature type="compositionally biased region" description="Low complexity" evidence="3">
    <location>
        <begin position="767"/>
        <end position="776"/>
    </location>
</feature>
<dbReference type="GO" id="GO:0001755">
    <property type="term" value="P:neural crest cell migration"/>
    <property type="evidence" value="ECO:0007669"/>
    <property type="project" value="TreeGrafter"/>
</dbReference>
<dbReference type="Proteomes" id="UP000694381">
    <property type="component" value="Unassembled WGS sequence"/>
</dbReference>
<dbReference type="PANTHER" id="PTHR11036">
    <property type="entry name" value="SEMAPHORIN"/>
    <property type="match status" value="1"/>
</dbReference>
<evidence type="ECO:0000313" key="8">
    <source>
        <dbReference type="Proteomes" id="UP000694381"/>
    </source>
</evidence>
<dbReference type="SMART" id="SM00630">
    <property type="entry name" value="Sema"/>
    <property type="match status" value="1"/>
</dbReference>
<dbReference type="FunFam" id="2.130.10.10:FF:000184">
    <property type="entry name" value="semaphorin-6C isoform X1"/>
    <property type="match status" value="1"/>
</dbReference>
<accession>A0A8C6RP54</accession>
<feature type="domain" description="Sema" evidence="6">
    <location>
        <begin position="30"/>
        <end position="516"/>
    </location>
</feature>
<reference evidence="7" key="2">
    <citation type="submission" date="2025-09" db="UniProtKB">
        <authorList>
            <consortium name="Ensembl"/>
        </authorList>
    </citation>
    <scope>IDENTIFICATION</scope>
</reference>
<evidence type="ECO:0000256" key="1">
    <source>
        <dbReference type="ARBA" id="ARBA00023180"/>
    </source>
</evidence>
<proteinExistence type="predicted"/>
<evidence type="ECO:0000256" key="2">
    <source>
        <dbReference type="PROSITE-ProRule" id="PRU00352"/>
    </source>
</evidence>
<feature type="signal peptide" evidence="5">
    <location>
        <begin position="1"/>
        <end position="25"/>
    </location>
</feature>
<name>A0A8C6RP54_NANGA</name>
<keyword evidence="4" id="KW-0812">Transmembrane</keyword>